<feature type="transmembrane region" description="Helical" evidence="1">
    <location>
        <begin position="53"/>
        <end position="71"/>
    </location>
</feature>
<proteinExistence type="predicted"/>
<evidence type="ECO:0000313" key="2">
    <source>
        <dbReference type="EMBL" id="PZQ45904.1"/>
    </source>
</evidence>
<protein>
    <submittedName>
        <fullName evidence="2">Uncharacterized protein</fullName>
    </submittedName>
</protein>
<evidence type="ECO:0000313" key="3">
    <source>
        <dbReference type="Proteomes" id="UP000249417"/>
    </source>
</evidence>
<comment type="caution">
    <text evidence="2">The sequence shown here is derived from an EMBL/GenBank/DDBJ whole genome shotgun (WGS) entry which is preliminary data.</text>
</comment>
<name>A0A2W5MYQ3_9BACT</name>
<sequence length="99" mass="11503">MNWKTFALRFAGLIALAIAGFYLYAFSVHMMIRFEVFPPELIDKAFGTELTRNTVYVCVFTFLLGFISLFIKDKVRSVLYFAPLYAPILFGIIYTLMHR</sequence>
<reference evidence="2 3" key="1">
    <citation type="submission" date="2017-08" db="EMBL/GenBank/DDBJ databases">
        <title>Infants hospitalized years apart are colonized by the same room-sourced microbial strains.</title>
        <authorList>
            <person name="Brooks B."/>
            <person name="Olm M.R."/>
            <person name="Firek B.A."/>
            <person name="Baker R."/>
            <person name="Thomas B.C."/>
            <person name="Morowitz M.J."/>
            <person name="Banfield J.F."/>
        </authorList>
    </citation>
    <scope>NUCLEOTIDE SEQUENCE [LARGE SCALE GENOMIC DNA]</scope>
    <source>
        <strain evidence="2">S2_005_002_R2_29</strain>
    </source>
</reference>
<keyword evidence="1" id="KW-0812">Transmembrane</keyword>
<organism evidence="2 3">
    <name type="scientific">Micavibrio aeruginosavorus</name>
    <dbReference type="NCBI Taxonomy" id="349221"/>
    <lineage>
        <taxon>Bacteria</taxon>
        <taxon>Pseudomonadati</taxon>
        <taxon>Bdellovibrionota</taxon>
        <taxon>Bdellovibrionia</taxon>
        <taxon>Bdellovibrionales</taxon>
        <taxon>Pseudobdellovibrionaceae</taxon>
        <taxon>Micavibrio</taxon>
    </lineage>
</organism>
<keyword evidence="1" id="KW-0472">Membrane</keyword>
<gene>
    <name evidence="2" type="ORF">DI551_06160</name>
</gene>
<dbReference type="EMBL" id="QFQB01000036">
    <property type="protein sequence ID" value="PZQ45904.1"/>
    <property type="molecule type" value="Genomic_DNA"/>
</dbReference>
<feature type="transmembrane region" description="Helical" evidence="1">
    <location>
        <begin position="77"/>
        <end position="97"/>
    </location>
</feature>
<evidence type="ECO:0000256" key="1">
    <source>
        <dbReference type="SAM" id="Phobius"/>
    </source>
</evidence>
<accession>A0A2W5MYQ3</accession>
<dbReference type="AlphaFoldDB" id="A0A2W5MYQ3"/>
<feature type="transmembrane region" description="Helical" evidence="1">
    <location>
        <begin position="6"/>
        <end position="32"/>
    </location>
</feature>
<dbReference type="Proteomes" id="UP000249417">
    <property type="component" value="Unassembled WGS sequence"/>
</dbReference>
<keyword evidence="1" id="KW-1133">Transmembrane helix</keyword>